<sequence length="405" mass="43778">MNDNVNKDGWKALLGSAVGYAMDGFDLLILGFMLSAISADLALTPAQSGSLVTWTLIGAVAGGIIFGALSDKYGRIRVLTWTIVLFAVFTGLCAFAQGYWDLLIYRTIAGIGLGGEFGIGMALAAEAWPARHRAKASSYVALGWQVGVLGAALLTPLLLPHIGWRGMFLVGIFPAFVAWYLRARLHEPEIFVKKQTALERQKTARLESFRLLIKDKATAKISAGIVVLTSVQNFGYYGIMIWMPNFLSKQLGFSLTKSGLWTAVTICGMMFGIWLFGQLADRIGRKPSFLLFQFGAVISIFTYSQMSDPTAMLFAGAILGMFVNGMMGGYGALMSEAYPTQARATAQNVLFNLGRAVGGFGPIVVGALVSTYSFQLAIAFLASIYIIDMIATIFLIPELKGKQLD</sequence>
<feature type="transmembrane region" description="Helical" evidence="5">
    <location>
        <begin position="162"/>
        <end position="181"/>
    </location>
</feature>
<keyword evidence="4 5" id="KW-0472">Membrane</keyword>
<comment type="caution">
    <text evidence="7">The sequence shown here is derived from an EMBL/GenBank/DDBJ whole genome shotgun (WGS) entry which is preliminary data.</text>
</comment>
<feature type="transmembrane region" description="Helical" evidence="5">
    <location>
        <begin position="136"/>
        <end position="156"/>
    </location>
</feature>
<feature type="transmembrane region" description="Helical" evidence="5">
    <location>
        <begin position="376"/>
        <end position="396"/>
    </location>
</feature>
<gene>
    <name evidence="7" type="ORF">O7M46_08445</name>
</gene>
<evidence type="ECO:0000256" key="1">
    <source>
        <dbReference type="ARBA" id="ARBA00004141"/>
    </source>
</evidence>
<organism evidence="7 8">
    <name type="scientific">Bisgaard Taxon 45</name>
    <dbReference type="NCBI Taxonomy" id="304289"/>
    <lineage>
        <taxon>Bacteria</taxon>
        <taxon>Pseudomonadati</taxon>
        <taxon>Pseudomonadota</taxon>
        <taxon>Gammaproteobacteria</taxon>
        <taxon>Pasteurellales</taxon>
        <taxon>Pasteurellaceae</taxon>
    </lineage>
</organism>
<keyword evidence="3 5" id="KW-1133">Transmembrane helix</keyword>
<dbReference type="PROSITE" id="PS00217">
    <property type="entry name" value="SUGAR_TRANSPORT_2"/>
    <property type="match status" value="1"/>
</dbReference>
<feature type="transmembrane region" description="Helical" evidence="5">
    <location>
        <begin position="217"/>
        <end position="239"/>
    </location>
</feature>
<dbReference type="InterPro" id="IPR036259">
    <property type="entry name" value="MFS_trans_sf"/>
</dbReference>
<dbReference type="CDD" id="cd17371">
    <property type="entry name" value="MFS_MucK"/>
    <property type="match status" value="1"/>
</dbReference>
<reference evidence="7 8" key="1">
    <citation type="submission" date="2022-12" db="EMBL/GenBank/DDBJ databases">
        <title>Genome sequence of Pasteurellaceae Bisgaard Taxon 45.</title>
        <authorList>
            <person name="Foggin C."/>
            <person name="Rosen L.E."/>
            <person name="Henton M."/>
            <person name="Buys A."/>
            <person name="Floyd T."/>
            <person name="Turner A.D."/>
            <person name="Tarbin J."/>
            <person name="Lloyd A.S."/>
            <person name="Chaitezvi C."/>
            <person name="Ellis R.J."/>
            <person name="Roberts H.C."/>
            <person name="Dastjerdi A."/>
            <person name="Nunez A."/>
            <person name="Van Vliet A.H."/>
            <person name="Steinbach F."/>
        </authorList>
    </citation>
    <scope>NUCLEOTIDE SEQUENCE [LARGE SCALE GENOMIC DNA]</scope>
    <source>
        <strain evidence="7 8">VF20HR</strain>
    </source>
</reference>
<feature type="transmembrane region" description="Helical" evidence="5">
    <location>
        <begin position="353"/>
        <end position="370"/>
    </location>
</feature>
<feature type="transmembrane region" description="Helical" evidence="5">
    <location>
        <begin position="12"/>
        <end position="39"/>
    </location>
</feature>
<dbReference type="InterPro" id="IPR011701">
    <property type="entry name" value="MFS"/>
</dbReference>
<feature type="transmembrane region" description="Helical" evidence="5">
    <location>
        <begin position="51"/>
        <end position="69"/>
    </location>
</feature>
<evidence type="ECO:0000313" key="8">
    <source>
        <dbReference type="Proteomes" id="UP001224083"/>
    </source>
</evidence>
<feature type="transmembrane region" description="Helical" evidence="5">
    <location>
        <begin position="78"/>
        <end position="97"/>
    </location>
</feature>
<protein>
    <submittedName>
        <fullName evidence="7">MFS transporter</fullName>
    </submittedName>
</protein>
<evidence type="ECO:0000256" key="5">
    <source>
        <dbReference type="SAM" id="Phobius"/>
    </source>
</evidence>
<name>A0ABT9KFZ5_9PAST</name>
<dbReference type="InterPro" id="IPR005829">
    <property type="entry name" value="Sugar_transporter_CS"/>
</dbReference>
<evidence type="ECO:0000256" key="2">
    <source>
        <dbReference type="ARBA" id="ARBA00022692"/>
    </source>
</evidence>
<evidence type="ECO:0000259" key="6">
    <source>
        <dbReference type="PROSITE" id="PS50850"/>
    </source>
</evidence>
<dbReference type="InterPro" id="IPR020846">
    <property type="entry name" value="MFS_dom"/>
</dbReference>
<dbReference type="PANTHER" id="PTHR23508:SF10">
    <property type="entry name" value="CARBOXYLIC ACID TRANSPORTER PROTEIN HOMOLOG"/>
    <property type="match status" value="1"/>
</dbReference>
<dbReference type="Proteomes" id="UP001224083">
    <property type="component" value="Unassembled WGS sequence"/>
</dbReference>
<proteinExistence type="predicted"/>
<feature type="transmembrane region" description="Helical" evidence="5">
    <location>
        <begin position="312"/>
        <end position="333"/>
    </location>
</feature>
<feature type="transmembrane region" description="Helical" evidence="5">
    <location>
        <begin position="289"/>
        <end position="306"/>
    </location>
</feature>
<dbReference type="SUPFAM" id="SSF103473">
    <property type="entry name" value="MFS general substrate transporter"/>
    <property type="match status" value="1"/>
</dbReference>
<feature type="transmembrane region" description="Helical" evidence="5">
    <location>
        <begin position="259"/>
        <end position="277"/>
    </location>
</feature>
<comment type="subcellular location">
    <subcellularLocation>
        <location evidence="1">Membrane</location>
        <topology evidence="1">Multi-pass membrane protein</topology>
    </subcellularLocation>
</comment>
<dbReference type="PANTHER" id="PTHR23508">
    <property type="entry name" value="CARBOXYLIC ACID TRANSPORTER PROTEIN HOMOLOG"/>
    <property type="match status" value="1"/>
</dbReference>
<dbReference type="EMBL" id="JAQAHH010000009">
    <property type="protein sequence ID" value="MDP9500987.1"/>
    <property type="molecule type" value="Genomic_DNA"/>
</dbReference>
<dbReference type="Gene3D" id="1.20.1250.20">
    <property type="entry name" value="MFS general substrate transporter like domains"/>
    <property type="match status" value="2"/>
</dbReference>
<evidence type="ECO:0000256" key="3">
    <source>
        <dbReference type="ARBA" id="ARBA00022989"/>
    </source>
</evidence>
<keyword evidence="2 5" id="KW-0812">Transmembrane</keyword>
<keyword evidence="8" id="KW-1185">Reference proteome</keyword>
<evidence type="ECO:0000313" key="7">
    <source>
        <dbReference type="EMBL" id="MDP9500987.1"/>
    </source>
</evidence>
<evidence type="ECO:0000256" key="4">
    <source>
        <dbReference type="ARBA" id="ARBA00023136"/>
    </source>
</evidence>
<feature type="transmembrane region" description="Helical" evidence="5">
    <location>
        <begin position="103"/>
        <end position="124"/>
    </location>
</feature>
<accession>A0ABT9KFZ5</accession>
<dbReference type="PROSITE" id="PS50850">
    <property type="entry name" value="MFS"/>
    <property type="match status" value="1"/>
</dbReference>
<feature type="domain" description="Major facilitator superfamily (MFS) profile" evidence="6">
    <location>
        <begin position="12"/>
        <end position="400"/>
    </location>
</feature>
<dbReference type="Pfam" id="PF07690">
    <property type="entry name" value="MFS_1"/>
    <property type="match status" value="1"/>
</dbReference>